<evidence type="ECO:0000313" key="2">
    <source>
        <dbReference type="Proteomes" id="UP000324222"/>
    </source>
</evidence>
<accession>A0A5B7KIP1</accession>
<sequence length="38" mass="4664">MCEIRNESFNTVFTVEDYTETNRTLQCTKRILEDYWTI</sequence>
<proteinExistence type="predicted"/>
<evidence type="ECO:0000313" key="1">
    <source>
        <dbReference type="EMBL" id="MPD06677.1"/>
    </source>
</evidence>
<gene>
    <name evidence="1" type="ORF">E2C01_102501</name>
</gene>
<dbReference type="EMBL" id="VSRR010152446">
    <property type="protein sequence ID" value="MPD06677.1"/>
    <property type="molecule type" value="Genomic_DNA"/>
</dbReference>
<organism evidence="1 2">
    <name type="scientific">Portunus trituberculatus</name>
    <name type="common">Swimming crab</name>
    <name type="synonym">Neptunus trituberculatus</name>
    <dbReference type="NCBI Taxonomy" id="210409"/>
    <lineage>
        <taxon>Eukaryota</taxon>
        <taxon>Metazoa</taxon>
        <taxon>Ecdysozoa</taxon>
        <taxon>Arthropoda</taxon>
        <taxon>Crustacea</taxon>
        <taxon>Multicrustacea</taxon>
        <taxon>Malacostraca</taxon>
        <taxon>Eumalacostraca</taxon>
        <taxon>Eucarida</taxon>
        <taxon>Decapoda</taxon>
        <taxon>Pleocyemata</taxon>
        <taxon>Brachyura</taxon>
        <taxon>Eubrachyura</taxon>
        <taxon>Portunoidea</taxon>
        <taxon>Portunidae</taxon>
        <taxon>Portuninae</taxon>
        <taxon>Portunus</taxon>
    </lineage>
</organism>
<comment type="caution">
    <text evidence="1">The sequence shown here is derived from an EMBL/GenBank/DDBJ whole genome shotgun (WGS) entry which is preliminary data.</text>
</comment>
<reference evidence="1 2" key="1">
    <citation type="submission" date="2019-05" db="EMBL/GenBank/DDBJ databases">
        <title>Another draft genome of Portunus trituberculatus and its Hox gene families provides insights of decapod evolution.</title>
        <authorList>
            <person name="Jeong J.-H."/>
            <person name="Song I."/>
            <person name="Kim S."/>
            <person name="Choi T."/>
            <person name="Kim D."/>
            <person name="Ryu S."/>
            <person name="Kim W."/>
        </authorList>
    </citation>
    <scope>NUCLEOTIDE SEQUENCE [LARGE SCALE GENOMIC DNA]</scope>
    <source>
        <tissue evidence="1">Muscle</tissue>
    </source>
</reference>
<protein>
    <submittedName>
        <fullName evidence="1">Uncharacterized protein</fullName>
    </submittedName>
</protein>
<dbReference type="AlphaFoldDB" id="A0A5B7KIP1"/>
<name>A0A5B7KIP1_PORTR</name>
<keyword evidence="2" id="KW-1185">Reference proteome</keyword>
<dbReference type="Proteomes" id="UP000324222">
    <property type="component" value="Unassembled WGS sequence"/>
</dbReference>